<comment type="caution">
    <text evidence="4">The sequence shown here is derived from an EMBL/GenBank/DDBJ whole genome shotgun (WGS) entry which is preliminary data.</text>
</comment>
<feature type="compositionally biased region" description="Polar residues" evidence="1">
    <location>
        <begin position="331"/>
        <end position="342"/>
    </location>
</feature>
<dbReference type="InterPro" id="IPR024655">
    <property type="entry name" value="Asl1_glyco_hydro_catalytic"/>
</dbReference>
<dbReference type="InterPro" id="IPR053183">
    <property type="entry name" value="ASL1"/>
</dbReference>
<dbReference type="NCBIfam" id="TIGR02937">
    <property type="entry name" value="sigma70-ECF"/>
    <property type="match status" value="1"/>
</dbReference>
<evidence type="ECO:0000313" key="5">
    <source>
        <dbReference type="Proteomes" id="UP000256269"/>
    </source>
</evidence>
<dbReference type="PANTHER" id="PTHR34154:SF3">
    <property type="entry name" value="ALKALI-SENSITIVE LINKAGE PROTEIN 1"/>
    <property type="match status" value="1"/>
</dbReference>
<organism evidence="4 5">
    <name type="scientific">Kutzneria buriramensis</name>
    <dbReference type="NCBI Taxonomy" id="1045776"/>
    <lineage>
        <taxon>Bacteria</taxon>
        <taxon>Bacillati</taxon>
        <taxon>Actinomycetota</taxon>
        <taxon>Actinomycetes</taxon>
        <taxon>Pseudonocardiales</taxon>
        <taxon>Pseudonocardiaceae</taxon>
        <taxon>Kutzneria</taxon>
    </lineage>
</organism>
<evidence type="ECO:0000313" key="4">
    <source>
        <dbReference type="EMBL" id="REH44684.1"/>
    </source>
</evidence>
<reference evidence="4 5" key="1">
    <citation type="submission" date="2018-08" db="EMBL/GenBank/DDBJ databases">
        <title>Genomic Encyclopedia of Archaeal and Bacterial Type Strains, Phase II (KMG-II): from individual species to whole genera.</title>
        <authorList>
            <person name="Goeker M."/>
        </authorList>
    </citation>
    <scope>NUCLEOTIDE SEQUENCE [LARGE SCALE GENOMIC DNA]</scope>
    <source>
        <strain evidence="4 5">DSM 45791</strain>
    </source>
</reference>
<dbReference type="Pfam" id="PF11790">
    <property type="entry name" value="Glyco_hydro_cc"/>
    <property type="match status" value="1"/>
</dbReference>
<dbReference type="GO" id="GO:0003700">
    <property type="term" value="F:DNA-binding transcription factor activity"/>
    <property type="evidence" value="ECO:0007669"/>
    <property type="project" value="InterPro"/>
</dbReference>
<dbReference type="InterPro" id="IPR017853">
    <property type="entry name" value="GH"/>
</dbReference>
<feature type="compositionally biased region" description="Low complexity" evidence="1">
    <location>
        <begin position="305"/>
        <end position="330"/>
    </location>
</feature>
<evidence type="ECO:0000256" key="1">
    <source>
        <dbReference type="SAM" id="MobiDB-lite"/>
    </source>
</evidence>
<accession>A0A3E0HG54</accession>
<feature type="domain" description="RNA polymerase sigma-70 region 2" evidence="2">
    <location>
        <begin position="22"/>
        <end position="82"/>
    </location>
</feature>
<dbReference type="Proteomes" id="UP000256269">
    <property type="component" value="Unassembled WGS sequence"/>
</dbReference>
<dbReference type="Gene3D" id="1.10.1740.10">
    <property type="match status" value="1"/>
</dbReference>
<dbReference type="GO" id="GO:0006352">
    <property type="term" value="P:DNA-templated transcription initiation"/>
    <property type="evidence" value="ECO:0007669"/>
    <property type="project" value="InterPro"/>
</dbReference>
<dbReference type="SUPFAM" id="SSF51445">
    <property type="entry name" value="(Trans)glycosidases"/>
    <property type="match status" value="1"/>
</dbReference>
<dbReference type="InterPro" id="IPR013324">
    <property type="entry name" value="RNA_pol_sigma_r3/r4-like"/>
</dbReference>
<dbReference type="Pfam" id="PF04542">
    <property type="entry name" value="Sigma70_r2"/>
    <property type="match status" value="1"/>
</dbReference>
<dbReference type="InterPro" id="IPR007627">
    <property type="entry name" value="RNA_pol_sigma70_r2"/>
</dbReference>
<dbReference type="SUPFAM" id="SSF88659">
    <property type="entry name" value="Sigma3 and sigma4 domains of RNA polymerase sigma factors"/>
    <property type="match status" value="1"/>
</dbReference>
<sequence>MSDEWDLVIAARKGRADALDELVATYLPLVYNIVGRAMVGHPDVDDVVQDTMLAVLDGLPELRDPANFRSWLVVTALREVRKRHGSGEGFPPVDDIADPGADFADLTIDRLHLVDQRKDLADATRWLEEDERELLSLWWLEAAGRLTRAEVAAGLGLTPQHTAVRVQRMKAKLDAARLVVRALRQRCPDLAQLAGDWDRRPSPLWRKRMVRHIRDCRFCLRDDLMPAERLLLGIPLVPIPPSFGTLPPAAPAMLRKRWWQHAATKPLVAAAAVAAVVAAVLIPKHAEPEPVAVAAPITTVTSTVTSKTTTTVAPTTTTTTSAKPAETTKAVPQQQKPAQTSGRKGVSTWAFDGATASLKDVGATWFYNWDSNNNTIPAPAGVEYVPMIWGAKSVTATTLAQVKGQGSVLLGFNEPDMAQQSNMTPAQALDLWPQLQATGMRLGSPAVAYGGDTAGGWLDQFMTGATGRGYRVDFITLHWYGNDFSAAAVGQLRSYIQAVYNRYHKPVWLTEFALINFGGAPKFPTQAQQSAFVTNAAAMLDSLPYLERYAWFALPSQGDDTGLYQAGGVPTQIGQAYRSAQ</sequence>
<protein>
    <submittedName>
        <fullName evidence="4">RNA polymerase sigma factor (Sigma-70 family)</fullName>
    </submittedName>
</protein>
<keyword evidence="5" id="KW-1185">Reference proteome</keyword>
<name>A0A3E0HG54_9PSEU</name>
<evidence type="ECO:0000259" key="2">
    <source>
        <dbReference type="Pfam" id="PF04542"/>
    </source>
</evidence>
<dbReference type="InterPro" id="IPR014284">
    <property type="entry name" value="RNA_pol_sigma-70_dom"/>
</dbReference>
<dbReference type="InterPro" id="IPR013325">
    <property type="entry name" value="RNA_pol_sigma_r2"/>
</dbReference>
<dbReference type="SUPFAM" id="SSF88946">
    <property type="entry name" value="Sigma2 domain of RNA polymerase sigma factors"/>
    <property type="match status" value="1"/>
</dbReference>
<proteinExistence type="predicted"/>
<feature type="domain" description="Asl1-like glycosyl hydrolase catalytic" evidence="3">
    <location>
        <begin position="354"/>
        <end position="577"/>
    </location>
</feature>
<dbReference type="EMBL" id="QUNO01000008">
    <property type="protein sequence ID" value="REH44684.1"/>
    <property type="molecule type" value="Genomic_DNA"/>
</dbReference>
<dbReference type="AlphaFoldDB" id="A0A3E0HG54"/>
<dbReference type="PANTHER" id="PTHR34154">
    <property type="entry name" value="ALKALI-SENSITIVE LINKAGE PROTEIN 1"/>
    <property type="match status" value="1"/>
</dbReference>
<feature type="region of interest" description="Disordered" evidence="1">
    <location>
        <begin position="305"/>
        <end position="345"/>
    </location>
</feature>
<dbReference type="GO" id="GO:0071966">
    <property type="term" value="P:fungal-type cell wall polysaccharide metabolic process"/>
    <property type="evidence" value="ECO:0007669"/>
    <property type="project" value="TreeGrafter"/>
</dbReference>
<evidence type="ECO:0000259" key="3">
    <source>
        <dbReference type="Pfam" id="PF11790"/>
    </source>
</evidence>
<dbReference type="Gene3D" id="3.20.20.80">
    <property type="entry name" value="Glycosidases"/>
    <property type="match status" value="1"/>
</dbReference>
<gene>
    <name evidence="4" type="ORF">BCF44_108164</name>
</gene>
<dbReference type="OrthoDB" id="8611574at2"/>
<dbReference type="RefSeq" id="WP_116176621.1">
    <property type="nucleotide sequence ID" value="NZ_CP144375.1"/>
</dbReference>